<organism evidence="2 3">
    <name type="scientific">Alloacidobacterium dinghuense</name>
    <dbReference type="NCBI Taxonomy" id="2763107"/>
    <lineage>
        <taxon>Bacteria</taxon>
        <taxon>Pseudomonadati</taxon>
        <taxon>Acidobacteriota</taxon>
        <taxon>Terriglobia</taxon>
        <taxon>Terriglobales</taxon>
        <taxon>Acidobacteriaceae</taxon>
        <taxon>Alloacidobacterium</taxon>
    </lineage>
</organism>
<dbReference type="RefSeq" id="WP_186739824.1">
    <property type="nucleotide sequence ID" value="NZ_CP060394.1"/>
</dbReference>
<accession>A0A7G8BC91</accession>
<evidence type="ECO:0000313" key="3">
    <source>
        <dbReference type="Proteomes" id="UP000515312"/>
    </source>
</evidence>
<protein>
    <submittedName>
        <fullName evidence="2">Uncharacterized protein</fullName>
    </submittedName>
</protein>
<evidence type="ECO:0000256" key="1">
    <source>
        <dbReference type="SAM" id="Phobius"/>
    </source>
</evidence>
<dbReference type="Proteomes" id="UP000515312">
    <property type="component" value="Chromosome"/>
</dbReference>
<keyword evidence="1" id="KW-0472">Membrane</keyword>
<keyword evidence="1" id="KW-0812">Transmembrane</keyword>
<proteinExistence type="predicted"/>
<reference evidence="2 3" key="1">
    <citation type="submission" date="2020-08" db="EMBL/GenBank/DDBJ databases">
        <title>Edaphobacter telluris sp. nov. and Acidobacterium dinghuensis sp. nov., two acidobacteria isolated from forest soil.</title>
        <authorList>
            <person name="Fu J."/>
            <person name="Qiu L."/>
        </authorList>
    </citation>
    <scope>NUCLEOTIDE SEQUENCE [LARGE SCALE GENOMIC DNA]</scope>
    <source>
        <strain evidence="2">4Y35</strain>
    </source>
</reference>
<gene>
    <name evidence="2" type="ORF">H7849_13250</name>
</gene>
<keyword evidence="3" id="KW-1185">Reference proteome</keyword>
<sequence length="73" mass="7947">MALELSETSTNINGNSGDKDMLYMLAGMSLILFGAGLVLSNPLIRRYMSELGVGNLAHAAMPDVERYLKLRAM</sequence>
<dbReference type="EMBL" id="CP060394">
    <property type="protein sequence ID" value="QNI30161.1"/>
    <property type="molecule type" value="Genomic_DNA"/>
</dbReference>
<name>A0A7G8BC91_9BACT</name>
<feature type="transmembrane region" description="Helical" evidence="1">
    <location>
        <begin position="21"/>
        <end position="39"/>
    </location>
</feature>
<dbReference type="KEGG" id="adin:H7849_13250"/>
<keyword evidence="1" id="KW-1133">Transmembrane helix</keyword>
<evidence type="ECO:0000313" key="2">
    <source>
        <dbReference type="EMBL" id="QNI30161.1"/>
    </source>
</evidence>
<dbReference type="AlphaFoldDB" id="A0A7G8BC91"/>